<dbReference type="GeneID" id="301101003"/>
<keyword evidence="1" id="KW-0812">Transmembrane</keyword>
<reference evidence="2 3" key="1">
    <citation type="submission" date="2020-02" db="EMBL/GenBank/DDBJ databases">
        <title>Paraburkholderia simonii sp. nov. and Paraburkholderia youngii sp. nov. Brazilian and Mexican Mimosa-associated rhizobia.</title>
        <authorList>
            <person name="Mavima L."/>
            <person name="Beukes C.W."/>
            <person name="Chan W.Y."/>
            <person name="Palmer M."/>
            <person name="De Meyer S.E."/>
            <person name="James E.K."/>
            <person name="Venter S.N."/>
            <person name="Steenkamp E.T."/>
        </authorList>
    </citation>
    <scope>NUCLEOTIDE SEQUENCE [LARGE SCALE GENOMIC DNA]</scope>
    <source>
        <strain evidence="2 3">JPY169</strain>
    </source>
</reference>
<dbReference type="Proteomes" id="UP000594380">
    <property type="component" value="Unassembled WGS sequence"/>
</dbReference>
<name>A0A7Y6JYR9_9BURK</name>
<keyword evidence="1" id="KW-0472">Membrane</keyword>
<dbReference type="RefSeq" id="WP_176106876.1">
    <property type="nucleotide sequence ID" value="NZ_JAALDK010000001.1"/>
</dbReference>
<organism evidence="2 3">
    <name type="scientific">Paraburkholderia youngii</name>
    <dbReference type="NCBI Taxonomy" id="2782701"/>
    <lineage>
        <taxon>Bacteria</taxon>
        <taxon>Pseudomonadati</taxon>
        <taxon>Pseudomonadota</taxon>
        <taxon>Betaproteobacteria</taxon>
        <taxon>Burkholderiales</taxon>
        <taxon>Burkholderiaceae</taxon>
        <taxon>Paraburkholderia</taxon>
    </lineage>
</organism>
<dbReference type="AlphaFoldDB" id="A0A7Y6JYR9"/>
<keyword evidence="1" id="KW-1133">Transmembrane helix</keyword>
<gene>
    <name evidence="2" type="ORF">G5S42_11735</name>
</gene>
<sequence length="52" mass="6168">MFHDPIRIPAIIELSLLAIVLIVVSILRVRQQRERARNRAMAEQRRSDKTRM</sequence>
<evidence type="ECO:0000313" key="3">
    <source>
        <dbReference type="Proteomes" id="UP000594380"/>
    </source>
</evidence>
<protein>
    <recommendedName>
        <fullName evidence="4">Heme exporter protein D</fullName>
    </recommendedName>
</protein>
<comment type="caution">
    <text evidence="2">The sequence shown here is derived from an EMBL/GenBank/DDBJ whole genome shotgun (WGS) entry which is preliminary data.</text>
</comment>
<evidence type="ECO:0000313" key="2">
    <source>
        <dbReference type="EMBL" id="NUY00353.1"/>
    </source>
</evidence>
<accession>A0A7Y6JYR9</accession>
<feature type="transmembrane region" description="Helical" evidence="1">
    <location>
        <begin position="6"/>
        <end position="29"/>
    </location>
</feature>
<evidence type="ECO:0000256" key="1">
    <source>
        <dbReference type="SAM" id="Phobius"/>
    </source>
</evidence>
<dbReference type="EMBL" id="JAALDK010000001">
    <property type="protein sequence ID" value="NUY00353.1"/>
    <property type="molecule type" value="Genomic_DNA"/>
</dbReference>
<evidence type="ECO:0008006" key="4">
    <source>
        <dbReference type="Google" id="ProtNLM"/>
    </source>
</evidence>
<proteinExistence type="predicted"/>